<keyword evidence="1" id="KW-0812">Transmembrane</keyword>
<comment type="caution">
    <text evidence="2">The sequence shown here is derived from an EMBL/GenBank/DDBJ whole genome shotgun (WGS) entry which is preliminary data.</text>
</comment>
<evidence type="ECO:0000313" key="3">
    <source>
        <dbReference type="Proteomes" id="UP000658127"/>
    </source>
</evidence>
<keyword evidence="3" id="KW-1185">Reference proteome</keyword>
<accession>A0ABQ2KEZ8</accession>
<sequence length="83" mass="9088">MSSISLRSNPSLPILVGAHEPMTDREYLGHPGKGFQALGRRGCGDDTRRCLTVILEEFADTIIATVFAVMVIASTYISSHRRP</sequence>
<feature type="transmembrane region" description="Helical" evidence="1">
    <location>
        <begin position="58"/>
        <end position="77"/>
    </location>
</feature>
<gene>
    <name evidence="2" type="ORF">GCM10011610_31300</name>
</gene>
<name>A0ABQ2KEZ8_9NOCA</name>
<evidence type="ECO:0000256" key="1">
    <source>
        <dbReference type="SAM" id="Phobius"/>
    </source>
</evidence>
<dbReference type="Proteomes" id="UP000658127">
    <property type="component" value="Unassembled WGS sequence"/>
</dbReference>
<evidence type="ECO:0000313" key="2">
    <source>
        <dbReference type="EMBL" id="GGN81165.1"/>
    </source>
</evidence>
<keyword evidence="1" id="KW-0472">Membrane</keyword>
<proteinExistence type="predicted"/>
<reference evidence="3" key="1">
    <citation type="journal article" date="2019" name="Int. J. Syst. Evol. Microbiol.">
        <title>The Global Catalogue of Microorganisms (GCM) 10K type strain sequencing project: providing services to taxonomists for standard genome sequencing and annotation.</title>
        <authorList>
            <consortium name="The Broad Institute Genomics Platform"/>
            <consortium name="The Broad Institute Genome Sequencing Center for Infectious Disease"/>
            <person name="Wu L."/>
            <person name="Ma J."/>
        </authorList>
    </citation>
    <scope>NUCLEOTIDE SEQUENCE [LARGE SCALE GENOMIC DNA]</scope>
    <source>
        <strain evidence="3">CGMCC 4.7329</strain>
    </source>
</reference>
<organism evidence="2 3">
    <name type="scientific">Nocardia rhizosphaerihabitans</name>
    <dbReference type="NCBI Taxonomy" id="1691570"/>
    <lineage>
        <taxon>Bacteria</taxon>
        <taxon>Bacillati</taxon>
        <taxon>Actinomycetota</taxon>
        <taxon>Actinomycetes</taxon>
        <taxon>Mycobacteriales</taxon>
        <taxon>Nocardiaceae</taxon>
        <taxon>Nocardia</taxon>
    </lineage>
</organism>
<protein>
    <submittedName>
        <fullName evidence="2">Uncharacterized protein</fullName>
    </submittedName>
</protein>
<dbReference type="EMBL" id="BMNE01000003">
    <property type="protein sequence ID" value="GGN81165.1"/>
    <property type="molecule type" value="Genomic_DNA"/>
</dbReference>
<keyword evidence="1" id="KW-1133">Transmembrane helix</keyword>